<keyword evidence="3" id="KW-0813">Transport</keyword>
<organism evidence="11 13">
    <name type="scientific">Adineta ricciae</name>
    <name type="common">Rotifer</name>
    <dbReference type="NCBI Taxonomy" id="249248"/>
    <lineage>
        <taxon>Eukaryota</taxon>
        <taxon>Metazoa</taxon>
        <taxon>Spiralia</taxon>
        <taxon>Gnathifera</taxon>
        <taxon>Rotifera</taxon>
        <taxon>Eurotatoria</taxon>
        <taxon>Bdelloidea</taxon>
        <taxon>Adinetida</taxon>
        <taxon>Adinetidae</taxon>
        <taxon>Adineta</taxon>
    </lineage>
</organism>
<evidence type="ECO:0000313" key="13">
    <source>
        <dbReference type="Proteomes" id="UP000663828"/>
    </source>
</evidence>
<dbReference type="GO" id="GO:0012505">
    <property type="term" value="C:endomembrane system"/>
    <property type="evidence" value="ECO:0007669"/>
    <property type="project" value="UniProtKB-SubCell"/>
</dbReference>
<accession>A0A815JKK6</accession>
<dbReference type="PRINTS" id="PR01307">
    <property type="entry name" value="P2XRECEPTOR"/>
</dbReference>
<dbReference type="Gene3D" id="1.10.287.940">
    <property type="entry name" value="atp-gated p2x4 ion channel"/>
    <property type="match status" value="1"/>
</dbReference>
<gene>
    <name evidence="12" type="ORF">EDS130_LOCUS42066</name>
    <name evidence="11" type="ORF">XAT740_LOCUS33037</name>
</gene>
<dbReference type="EMBL" id="CAJNOR010003126">
    <property type="protein sequence ID" value="CAF1380274.1"/>
    <property type="molecule type" value="Genomic_DNA"/>
</dbReference>
<dbReference type="GO" id="GO:0005886">
    <property type="term" value="C:plasma membrane"/>
    <property type="evidence" value="ECO:0007669"/>
    <property type="project" value="InterPro"/>
</dbReference>
<dbReference type="GO" id="GO:0033198">
    <property type="term" value="P:response to ATP"/>
    <property type="evidence" value="ECO:0007669"/>
    <property type="project" value="InterPro"/>
</dbReference>
<keyword evidence="5 10" id="KW-1133">Transmembrane helix</keyword>
<comment type="similarity">
    <text evidence="2">Belongs to the P2X receptor family.</text>
</comment>
<evidence type="ECO:0000256" key="9">
    <source>
        <dbReference type="ARBA" id="ARBA00023303"/>
    </source>
</evidence>
<evidence type="ECO:0000256" key="2">
    <source>
        <dbReference type="ARBA" id="ARBA00009848"/>
    </source>
</evidence>
<dbReference type="InterPro" id="IPR059116">
    <property type="entry name" value="P2X_receptor"/>
</dbReference>
<evidence type="ECO:0000256" key="4">
    <source>
        <dbReference type="ARBA" id="ARBA00022692"/>
    </source>
</evidence>
<evidence type="ECO:0000256" key="8">
    <source>
        <dbReference type="ARBA" id="ARBA00023286"/>
    </source>
</evidence>
<keyword evidence="6" id="KW-0406">Ion transport</keyword>
<name>A0A815JKK6_ADIRI</name>
<dbReference type="InterPro" id="IPR001429">
    <property type="entry name" value="P2X_purnocptor"/>
</dbReference>
<dbReference type="PANTHER" id="PTHR10125:SF31">
    <property type="entry name" value="P2X RECEPTOR E"/>
    <property type="match status" value="1"/>
</dbReference>
<dbReference type="GO" id="GO:0001614">
    <property type="term" value="F:purinergic nucleotide receptor activity"/>
    <property type="evidence" value="ECO:0007669"/>
    <property type="project" value="InterPro"/>
</dbReference>
<keyword evidence="8" id="KW-1071">Ligand-gated ion channel</keyword>
<keyword evidence="9" id="KW-0407">Ion channel</keyword>
<proteinExistence type="inferred from homology"/>
<evidence type="ECO:0008006" key="14">
    <source>
        <dbReference type="Google" id="ProtNLM"/>
    </source>
</evidence>
<dbReference type="EMBL" id="CAJNOJ010000590">
    <property type="protein sequence ID" value="CAF1491707.1"/>
    <property type="molecule type" value="Genomic_DNA"/>
</dbReference>
<dbReference type="AlphaFoldDB" id="A0A815JKK6"/>
<evidence type="ECO:0000256" key="3">
    <source>
        <dbReference type="ARBA" id="ARBA00022448"/>
    </source>
</evidence>
<comment type="caution">
    <text evidence="11">The sequence shown here is derived from an EMBL/GenBank/DDBJ whole genome shotgun (WGS) entry which is preliminary data.</text>
</comment>
<keyword evidence="7 10" id="KW-0472">Membrane</keyword>
<evidence type="ECO:0000313" key="11">
    <source>
        <dbReference type="EMBL" id="CAF1380274.1"/>
    </source>
</evidence>
<dbReference type="GO" id="GO:0070588">
    <property type="term" value="P:calcium ion transmembrane transport"/>
    <property type="evidence" value="ECO:0007669"/>
    <property type="project" value="TreeGrafter"/>
</dbReference>
<dbReference type="PANTHER" id="PTHR10125">
    <property type="entry name" value="P2X PURINOCEPTOR"/>
    <property type="match status" value="1"/>
</dbReference>
<dbReference type="InterPro" id="IPR027309">
    <property type="entry name" value="P2X_extracellular_dom_sf"/>
</dbReference>
<feature type="transmembrane region" description="Helical" evidence="10">
    <location>
        <begin position="343"/>
        <end position="366"/>
    </location>
</feature>
<feature type="transmembrane region" description="Helical" evidence="10">
    <location>
        <begin position="32"/>
        <end position="54"/>
    </location>
</feature>
<evidence type="ECO:0000256" key="6">
    <source>
        <dbReference type="ARBA" id="ARBA00023065"/>
    </source>
</evidence>
<evidence type="ECO:0000256" key="10">
    <source>
        <dbReference type="SAM" id="Phobius"/>
    </source>
</evidence>
<dbReference type="Gene3D" id="2.60.490.10">
    <property type="entry name" value="atp-gated p2x4 ion channel domain"/>
    <property type="match status" value="1"/>
</dbReference>
<keyword evidence="13" id="KW-1185">Reference proteome</keyword>
<protein>
    <recommendedName>
        <fullName evidence="14">Purinergic receptor</fullName>
    </recommendedName>
</protein>
<dbReference type="Proteomes" id="UP000663852">
    <property type="component" value="Unassembled WGS sequence"/>
</dbReference>
<keyword evidence="4 10" id="KW-0812">Transmembrane</keyword>
<evidence type="ECO:0000313" key="12">
    <source>
        <dbReference type="EMBL" id="CAF1491707.1"/>
    </source>
</evidence>
<reference evidence="11" key="1">
    <citation type="submission" date="2021-02" db="EMBL/GenBank/DDBJ databases">
        <authorList>
            <person name="Nowell W R."/>
        </authorList>
    </citation>
    <scope>NUCLEOTIDE SEQUENCE</scope>
</reference>
<evidence type="ECO:0000256" key="1">
    <source>
        <dbReference type="ARBA" id="ARBA00004308"/>
    </source>
</evidence>
<evidence type="ECO:0000256" key="7">
    <source>
        <dbReference type="ARBA" id="ARBA00023136"/>
    </source>
</evidence>
<dbReference type="GO" id="GO:0004931">
    <property type="term" value="F:extracellularly ATP-gated monoatomic cation channel activity"/>
    <property type="evidence" value="ECO:0007669"/>
    <property type="project" value="InterPro"/>
</dbReference>
<evidence type="ECO:0000256" key="5">
    <source>
        <dbReference type="ARBA" id="ARBA00022989"/>
    </source>
</evidence>
<dbReference type="Pfam" id="PF00864">
    <property type="entry name" value="P2X_receptor"/>
    <property type="match status" value="1"/>
</dbReference>
<dbReference type="Proteomes" id="UP000663828">
    <property type="component" value="Unassembled WGS sequence"/>
</dbReference>
<sequence>MSKKASNACPSFISNTFFTYSTVKMVEVPNSAIALLNRVIQLVICGYIALYIVWYQRGYQEFQEPRGTSVAKIKGVSSVSVKIPSSPSANHSRVVWDTTEYGLPPLENNAFFIATHQIVTYDQSDSRCPSALKSKLFCANKTSICKEGKPTPSTSGFFTGKCVASFENSSISVCEISGWCPEEMSASTDLQISLHDLSNFTIFIKTSVTFQRFDINLRNIGDNTNFSCRYHPIGDQRCPIIRVGDILEGLHTDIPALIKEGGVIEIEQLWECNFDYDKRLCYPRYLFHLLQSGDDKQSPGINYRTAYKYRFDNTTYRLLSKVHGLRFVISISGRGGRFHALQLFLAIGSGIGYMVIAGLVCDFIMVHVHKSRNTFRAGKVSLVRPTETTSS</sequence>
<comment type="subcellular location">
    <subcellularLocation>
        <location evidence="1">Endomembrane system</location>
    </subcellularLocation>
</comment>
<dbReference type="GO" id="GO:0098794">
    <property type="term" value="C:postsynapse"/>
    <property type="evidence" value="ECO:0007669"/>
    <property type="project" value="GOC"/>
</dbReference>
<dbReference type="OrthoDB" id="494673at2759"/>